<protein>
    <submittedName>
        <fullName evidence="1">Uncharacterized protein</fullName>
    </submittedName>
</protein>
<accession>A0ABD3QTQ6</accession>
<comment type="caution">
    <text evidence="1">The sequence shown here is derived from an EMBL/GenBank/DDBJ whole genome shotgun (WGS) entry which is preliminary data.</text>
</comment>
<keyword evidence="2" id="KW-1185">Reference proteome</keyword>
<name>A0ABD3QTQ6_9STRA</name>
<dbReference type="AlphaFoldDB" id="A0ABD3QTQ6"/>
<dbReference type="EMBL" id="JABMIG020000012">
    <property type="protein sequence ID" value="KAL3803645.1"/>
    <property type="molecule type" value="Genomic_DNA"/>
</dbReference>
<organism evidence="1 2">
    <name type="scientific">Cyclotella cryptica</name>
    <dbReference type="NCBI Taxonomy" id="29204"/>
    <lineage>
        <taxon>Eukaryota</taxon>
        <taxon>Sar</taxon>
        <taxon>Stramenopiles</taxon>
        <taxon>Ochrophyta</taxon>
        <taxon>Bacillariophyta</taxon>
        <taxon>Coscinodiscophyceae</taxon>
        <taxon>Thalassiosirophycidae</taxon>
        <taxon>Stephanodiscales</taxon>
        <taxon>Stephanodiscaceae</taxon>
        <taxon>Cyclotella</taxon>
    </lineage>
</organism>
<evidence type="ECO:0000313" key="2">
    <source>
        <dbReference type="Proteomes" id="UP001516023"/>
    </source>
</evidence>
<evidence type="ECO:0000313" key="1">
    <source>
        <dbReference type="EMBL" id="KAL3803645.1"/>
    </source>
</evidence>
<gene>
    <name evidence="1" type="ORF">HJC23_003699</name>
</gene>
<proteinExistence type="predicted"/>
<sequence>MKYEPPLTNVAPRLLGGSKPRSLLLQLGLELIKLCIRKTRYLASLRLRLTTGDPFHERSSFRRSNSASLRSCLPLKYQANELARLLVNDAILIVGNAVLRIVVRLEEPPRRSVVAQLLARAGDGGPVFGAVCGPKKGRRSGELGAVAGGVACVEGGCECDGCGGEACHGQCEAGCVGRRHGAGLGRSLENDGTLRRG</sequence>
<reference evidence="1 2" key="1">
    <citation type="journal article" date="2020" name="G3 (Bethesda)">
        <title>Improved Reference Genome for Cyclotella cryptica CCMP332, a Model for Cell Wall Morphogenesis, Salinity Adaptation, and Lipid Production in Diatoms (Bacillariophyta).</title>
        <authorList>
            <person name="Roberts W.R."/>
            <person name="Downey K.M."/>
            <person name="Ruck E.C."/>
            <person name="Traller J.C."/>
            <person name="Alverson A.J."/>
        </authorList>
    </citation>
    <scope>NUCLEOTIDE SEQUENCE [LARGE SCALE GENOMIC DNA]</scope>
    <source>
        <strain evidence="1 2">CCMP332</strain>
    </source>
</reference>
<dbReference type="Proteomes" id="UP001516023">
    <property type="component" value="Unassembled WGS sequence"/>
</dbReference>